<accession>A0A0J9UYE3</accession>
<feature type="region of interest" description="Disordered" evidence="1">
    <location>
        <begin position="169"/>
        <end position="200"/>
    </location>
</feature>
<dbReference type="OrthoDB" id="3432781at2759"/>
<feature type="compositionally biased region" description="Basic residues" evidence="1">
    <location>
        <begin position="179"/>
        <end position="188"/>
    </location>
</feature>
<reference evidence="2" key="1">
    <citation type="submission" date="2007-04" db="EMBL/GenBank/DDBJ databases">
        <authorList>
            <consortium name="The Broad Institute Genome Sequencing Platform"/>
            <person name="Birren B."/>
            <person name="Lander E."/>
            <person name="Galagan J."/>
            <person name="Nusbaum C."/>
            <person name="Devon K."/>
            <person name="Ma L.-J."/>
            <person name="Jaffe D."/>
            <person name="Butler J."/>
            <person name="Alvarez P."/>
            <person name="Gnerre S."/>
            <person name="Grabherr M."/>
            <person name="Kleber M."/>
            <person name="Mauceli E."/>
            <person name="Brockman W."/>
            <person name="MacCallum I.A."/>
            <person name="Young S."/>
            <person name="LaButti K."/>
            <person name="DeCaprio D."/>
            <person name="Crawford M."/>
            <person name="Koehrsen M."/>
            <person name="Engels R."/>
            <person name="Montgomery P."/>
            <person name="Pearson M."/>
            <person name="Howarth C."/>
            <person name="Larson L."/>
            <person name="White J."/>
            <person name="O'Leary S."/>
            <person name="Kodira C."/>
            <person name="Zeng Q."/>
            <person name="Yandava C."/>
            <person name="Alvarado L."/>
            <person name="Kistler C."/>
            <person name="Shim W.-B."/>
            <person name="Kang S."/>
            <person name="Woloshuk C."/>
        </authorList>
    </citation>
    <scope>NUCLEOTIDE SEQUENCE</scope>
    <source>
        <strain evidence="2">4287</strain>
    </source>
</reference>
<dbReference type="AlphaFoldDB" id="A0A0J9UYE3"/>
<dbReference type="KEGG" id="fox:FOXG_06046"/>
<dbReference type="Proteomes" id="UP000009097">
    <property type="component" value="Unassembled WGS sequence"/>
</dbReference>
<dbReference type="InterPro" id="IPR025213">
    <property type="entry name" value="Sim4_Fta2"/>
</dbReference>
<organism evidence="2 3">
    <name type="scientific">Fusarium oxysporum f. sp. lycopersici (strain 4287 / CBS 123668 / FGSC 9935 / NRRL 34936)</name>
    <name type="common">Fusarium vascular wilt of tomato</name>
    <dbReference type="NCBI Taxonomy" id="426428"/>
    <lineage>
        <taxon>Eukaryota</taxon>
        <taxon>Fungi</taxon>
        <taxon>Dikarya</taxon>
        <taxon>Ascomycota</taxon>
        <taxon>Pezizomycotina</taxon>
        <taxon>Sordariomycetes</taxon>
        <taxon>Hypocreomycetidae</taxon>
        <taxon>Hypocreales</taxon>
        <taxon>Nectriaceae</taxon>
        <taxon>Fusarium</taxon>
        <taxon>Fusarium oxysporum species complex</taxon>
    </lineage>
</organism>
<dbReference type="VEuPathDB" id="FungiDB:FOXG_06046"/>
<dbReference type="RefSeq" id="XP_018241656.1">
    <property type="nucleotide sequence ID" value="XM_018384542.1"/>
</dbReference>
<protein>
    <submittedName>
        <fullName evidence="2">Uncharacterized protein</fullName>
    </submittedName>
</protein>
<evidence type="ECO:0000313" key="3">
    <source>
        <dbReference type="Proteomes" id="UP000009097"/>
    </source>
</evidence>
<dbReference type="GeneID" id="28947974"/>
<gene>
    <name evidence="2" type="ORF">FOXG_06046</name>
</gene>
<reference evidence="2" key="2">
    <citation type="journal article" date="2010" name="Nature">
        <title>Comparative genomics reveals mobile pathogenicity chromosomes in Fusarium.</title>
        <authorList>
            <person name="Ma L.J."/>
            <person name="van der Does H.C."/>
            <person name="Borkovich K.A."/>
            <person name="Coleman J.J."/>
            <person name="Daboussi M.J."/>
            <person name="Di Pietro A."/>
            <person name="Dufresne M."/>
            <person name="Freitag M."/>
            <person name="Grabherr M."/>
            <person name="Henrissat B."/>
            <person name="Houterman P.M."/>
            <person name="Kang S."/>
            <person name="Shim W.B."/>
            <person name="Woloshuk C."/>
            <person name="Xie X."/>
            <person name="Xu J.R."/>
            <person name="Antoniw J."/>
            <person name="Baker S.E."/>
            <person name="Bluhm B.H."/>
            <person name="Breakspear A."/>
            <person name="Brown D.W."/>
            <person name="Butchko R.A."/>
            <person name="Chapman S."/>
            <person name="Coulson R."/>
            <person name="Coutinho P.M."/>
            <person name="Danchin E.G."/>
            <person name="Diener A."/>
            <person name="Gale L.R."/>
            <person name="Gardiner D.M."/>
            <person name="Goff S."/>
            <person name="Hammond-Kosack K.E."/>
            <person name="Hilburn K."/>
            <person name="Hua-Van A."/>
            <person name="Jonkers W."/>
            <person name="Kazan K."/>
            <person name="Kodira C.D."/>
            <person name="Koehrsen M."/>
            <person name="Kumar L."/>
            <person name="Lee Y.H."/>
            <person name="Li L."/>
            <person name="Manners J.M."/>
            <person name="Miranda-Saavedra D."/>
            <person name="Mukherjee M."/>
            <person name="Park G."/>
            <person name="Park J."/>
            <person name="Park S.Y."/>
            <person name="Proctor R.H."/>
            <person name="Regev A."/>
            <person name="Ruiz-Roldan M.C."/>
            <person name="Sain D."/>
            <person name="Sakthikumar S."/>
            <person name="Sykes S."/>
            <person name="Schwartz D.C."/>
            <person name="Turgeon B.G."/>
            <person name="Wapinski I."/>
            <person name="Yoder O."/>
            <person name="Young S."/>
            <person name="Zeng Q."/>
            <person name="Zhou S."/>
            <person name="Galagan J."/>
            <person name="Cuomo C.A."/>
            <person name="Kistler H.C."/>
            <person name="Rep M."/>
        </authorList>
    </citation>
    <scope>NUCLEOTIDE SEQUENCE [LARGE SCALE GENOMIC DNA]</scope>
    <source>
        <strain evidence="2">4287</strain>
    </source>
</reference>
<evidence type="ECO:0000256" key="1">
    <source>
        <dbReference type="SAM" id="MobiDB-lite"/>
    </source>
</evidence>
<name>A0A0J9UYE3_FUSO4</name>
<dbReference type="Pfam" id="PF13095">
    <property type="entry name" value="FTA2"/>
    <property type="match status" value="1"/>
</dbReference>
<sequence>MLEGLHELHKHGILVLDLSDRQYVNGTLIDLSMASTVPHPFGPYPDPLGLGKCWQPRWTFQSLAAWDFYCFQEYVIEAWKMGQAEFLDAKPGTKGLRKTCWLQAYRLPKATKDLRPRDTWRPNEEQRSYVPMLSNQYKKLDMAQASRHDPLDFAKHTPVANNFKKRETHRATGQGVKKSMAKGKQVKGKKVDKSKAPGSRAYGLRSKTLKKWWLDMSVRVVTNSLFLKSAHFRKQLYFSLG</sequence>
<proteinExistence type="predicted"/>
<evidence type="ECO:0000313" key="2">
    <source>
        <dbReference type="EMBL" id="KNB03611.1"/>
    </source>
</evidence>
<dbReference type="EMBL" id="DS231701">
    <property type="protein sequence ID" value="KNB03611.1"/>
    <property type="molecule type" value="Genomic_DNA"/>
</dbReference>